<dbReference type="InterPro" id="IPR021747">
    <property type="entry name" value="DUF3313"/>
</dbReference>
<dbReference type="Pfam" id="PF11769">
    <property type="entry name" value="DUF3313"/>
    <property type="match status" value="1"/>
</dbReference>
<evidence type="ECO:0000313" key="3">
    <source>
        <dbReference type="Proteomes" id="UP000595332"/>
    </source>
</evidence>
<dbReference type="AlphaFoldDB" id="A0A7R6PBL7"/>
<dbReference type="RefSeq" id="WP_201347943.1">
    <property type="nucleotide sequence ID" value="NZ_AP014546.1"/>
</dbReference>
<reference evidence="2 3" key="1">
    <citation type="journal article" date="2008" name="Int. J. Syst. Evol. Microbiol.">
        <title>Neptunomonas japonica sp. nov., an Osedax japonicus symbiont-like bacterium isolated from sediment adjacent to sperm whale carcasses off Kagoshima, Japan.</title>
        <authorList>
            <person name="Miyazaki M."/>
            <person name="Nogi Y."/>
            <person name="Fujiwara Y."/>
            <person name="Kawato M."/>
            <person name="Kubokawa K."/>
            <person name="Horikoshi K."/>
        </authorList>
    </citation>
    <scope>NUCLEOTIDE SEQUENCE [LARGE SCALE GENOMIC DNA]</scope>
    <source>
        <strain evidence="2 3">JAMM 1380</strain>
    </source>
</reference>
<dbReference type="KEGG" id="njp:NEJAP_2843"/>
<sequence length="240" mass="27034">MKKLQILLISCMCSLLAFSPVQAAATHSGFLDNYDQMKQSSFGGANIWVSPDVEKQPIKRYKRIMLDPAEVWFHPDSPVHGMRVEDLQSVVDYLESTFSKNLGEHFTIVDEPGLDVLRIRLAITNIKRKAPSKNALDYIPFRLVLNTAKDVVRNTQNSELIVLEMTLESEYLDSVTNKRLATAIDTREGTSKTIGKNEPAPWGLVKETLDDWAQTLAKRLIASTKRPAQNDGFQNTLNEN</sequence>
<proteinExistence type="predicted"/>
<evidence type="ECO:0000313" key="2">
    <source>
        <dbReference type="EMBL" id="BBB30783.1"/>
    </source>
</evidence>
<keyword evidence="3" id="KW-1185">Reference proteome</keyword>
<organism evidence="2 3">
    <name type="scientific">Neptunomonas japonica JAMM 1380</name>
    <dbReference type="NCBI Taxonomy" id="1441457"/>
    <lineage>
        <taxon>Bacteria</taxon>
        <taxon>Pseudomonadati</taxon>
        <taxon>Pseudomonadota</taxon>
        <taxon>Gammaproteobacteria</taxon>
        <taxon>Oceanospirillales</taxon>
        <taxon>Oceanospirillaceae</taxon>
        <taxon>Neptunomonas</taxon>
    </lineage>
</organism>
<protein>
    <recommendedName>
        <fullName evidence="4">DUF3313 domain-containing protein</fullName>
    </recommendedName>
</protein>
<dbReference type="Proteomes" id="UP000595332">
    <property type="component" value="Chromosome"/>
</dbReference>
<name>A0A7R6PBL7_9GAMM</name>
<feature type="chain" id="PRO_5032932395" description="DUF3313 domain-containing protein" evidence="1">
    <location>
        <begin position="24"/>
        <end position="240"/>
    </location>
</feature>
<keyword evidence="1" id="KW-0732">Signal</keyword>
<dbReference type="EMBL" id="AP014546">
    <property type="protein sequence ID" value="BBB30783.1"/>
    <property type="molecule type" value="Genomic_DNA"/>
</dbReference>
<evidence type="ECO:0000256" key="1">
    <source>
        <dbReference type="SAM" id="SignalP"/>
    </source>
</evidence>
<gene>
    <name evidence="2" type="ORF">NEJAP_2843</name>
</gene>
<evidence type="ECO:0008006" key="4">
    <source>
        <dbReference type="Google" id="ProtNLM"/>
    </source>
</evidence>
<feature type="signal peptide" evidence="1">
    <location>
        <begin position="1"/>
        <end position="23"/>
    </location>
</feature>
<accession>A0A7R6PBL7</accession>